<dbReference type="AlphaFoldDB" id="A0A419V942"/>
<dbReference type="Proteomes" id="UP000285120">
    <property type="component" value="Unassembled WGS sequence"/>
</dbReference>
<accession>A0A419V942</accession>
<gene>
    <name evidence="1" type="ORF">ATL39_0749</name>
</gene>
<dbReference type="OrthoDB" id="1924973at2"/>
<name>A0A419V942_9BACL</name>
<keyword evidence="2" id="KW-1185">Reference proteome</keyword>
<organism evidence="1 2">
    <name type="scientific">Sinobaca qinghaiensis</name>
    <dbReference type="NCBI Taxonomy" id="342944"/>
    <lineage>
        <taxon>Bacteria</taxon>
        <taxon>Bacillati</taxon>
        <taxon>Bacillota</taxon>
        <taxon>Bacilli</taxon>
        <taxon>Bacillales</taxon>
        <taxon>Sporolactobacillaceae</taxon>
        <taxon>Sinobaca</taxon>
    </lineage>
</organism>
<dbReference type="EMBL" id="RAPK01000006">
    <property type="protein sequence ID" value="RKD76530.1"/>
    <property type="molecule type" value="Genomic_DNA"/>
</dbReference>
<evidence type="ECO:0000313" key="1">
    <source>
        <dbReference type="EMBL" id="RKD76530.1"/>
    </source>
</evidence>
<proteinExistence type="predicted"/>
<dbReference type="Pfam" id="PF14070">
    <property type="entry name" value="YjfB_motility"/>
    <property type="match status" value="1"/>
</dbReference>
<protein>
    <submittedName>
        <fullName evidence="1">Putative motility protein YjfB-like</fullName>
    </submittedName>
</protein>
<evidence type="ECO:0000313" key="2">
    <source>
        <dbReference type="Proteomes" id="UP000285120"/>
    </source>
</evidence>
<comment type="caution">
    <text evidence="1">The sequence shown here is derived from an EMBL/GenBank/DDBJ whole genome shotgun (WGS) entry which is preliminary data.</text>
</comment>
<sequence>MDIAALSMAMSQGEVKQQASVSMMKKVMGQAGEQSEALKKLIESADVQKIKQAAQPHLGGSIDFKK</sequence>
<reference evidence="1 2" key="1">
    <citation type="submission" date="2018-09" db="EMBL/GenBank/DDBJ databases">
        <title>Genomic Encyclopedia of Archaeal and Bacterial Type Strains, Phase II (KMG-II): from individual species to whole genera.</title>
        <authorList>
            <person name="Goeker M."/>
        </authorList>
    </citation>
    <scope>NUCLEOTIDE SEQUENCE [LARGE SCALE GENOMIC DNA]</scope>
    <source>
        <strain evidence="1 2">DSM 17008</strain>
    </source>
</reference>
<dbReference type="InterPro" id="IPR025906">
    <property type="entry name" value="YjfB_motility"/>
</dbReference>